<name>A0A1D3CZJ2_9EIME</name>
<dbReference type="Proteomes" id="UP000095192">
    <property type="component" value="Unassembled WGS sequence"/>
</dbReference>
<keyword evidence="2" id="KW-1185">Reference proteome</keyword>
<evidence type="ECO:0000313" key="2">
    <source>
        <dbReference type="Proteomes" id="UP000095192"/>
    </source>
</evidence>
<gene>
    <name evidence="1" type="ORF">cyc_01975</name>
</gene>
<sequence length="112" mass="11866">MAPAECTSGGSLEALLVCETLLGKHKDASGKRKVFHAGCGAMKGDIHSRSGDGVPPRVNTALTQVKSNHQDCQGYSMLIVKMIGDMNRRECTLRIHLSGCPKDSGSLRGGRA</sequence>
<dbReference type="InParanoid" id="A0A1D3CZJ2"/>
<reference evidence="1 2" key="1">
    <citation type="journal article" date="2016" name="BMC Genomics">
        <title>Comparative genomics reveals Cyclospora cayetanensis possesses coccidia-like metabolism and invasion components but unique surface antigens.</title>
        <authorList>
            <person name="Liu S."/>
            <person name="Wang L."/>
            <person name="Zheng H."/>
            <person name="Xu Z."/>
            <person name="Roellig D.M."/>
            <person name="Li N."/>
            <person name="Frace M.A."/>
            <person name="Tang K."/>
            <person name="Arrowood M.J."/>
            <person name="Moss D.M."/>
            <person name="Zhang L."/>
            <person name="Feng Y."/>
            <person name="Xiao L."/>
        </authorList>
    </citation>
    <scope>NUCLEOTIDE SEQUENCE [LARGE SCALE GENOMIC DNA]</scope>
    <source>
        <strain evidence="1 2">CHN_HEN01</strain>
    </source>
</reference>
<dbReference type="VEuPathDB" id="ToxoDB:cyc_01975"/>
<proteinExistence type="predicted"/>
<evidence type="ECO:0000313" key="1">
    <source>
        <dbReference type="EMBL" id="OEH76624.1"/>
    </source>
</evidence>
<protein>
    <submittedName>
        <fullName evidence="1">Uncharacterized protein</fullName>
    </submittedName>
</protein>
<dbReference type="AlphaFoldDB" id="A0A1D3CZJ2"/>
<accession>A0A1D3CZJ2</accession>
<dbReference type="EMBL" id="JROU02001388">
    <property type="protein sequence ID" value="OEH76624.1"/>
    <property type="molecule type" value="Genomic_DNA"/>
</dbReference>
<organism evidence="1 2">
    <name type="scientific">Cyclospora cayetanensis</name>
    <dbReference type="NCBI Taxonomy" id="88456"/>
    <lineage>
        <taxon>Eukaryota</taxon>
        <taxon>Sar</taxon>
        <taxon>Alveolata</taxon>
        <taxon>Apicomplexa</taxon>
        <taxon>Conoidasida</taxon>
        <taxon>Coccidia</taxon>
        <taxon>Eucoccidiorida</taxon>
        <taxon>Eimeriorina</taxon>
        <taxon>Eimeriidae</taxon>
        <taxon>Cyclospora</taxon>
    </lineage>
</organism>
<comment type="caution">
    <text evidence="1">The sequence shown here is derived from an EMBL/GenBank/DDBJ whole genome shotgun (WGS) entry which is preliminary data.</text>
</comment>